<feature type="transmembrane region" description="Helical" evidence="11">
    <location>
        <begin position="57"/>
        <end position="75"/>
    </location>
</feature>
<dbReference type="Pfam" id="PF00892">
    <property type="entry name" value="EamA"/>
    <property type="match status" value="2"/>
</dbReference>
<keyword evidence="5" id="KW-0441">Lipid A biosynthesis</keyword>
<evidence type="ECO:0000256" key="2">
    <source>
        <dbReference type="ARBA" id="ARBA00022475"/>
    </source>
</evidence>
<dbReference type="AlphaFoldDB" id="A0A431VBQ0"/>
<dbReference type="InterPro" id="IPR000390">
    <property type="entry name" value="Small_drug/metabolite_transptr"/>
</dbReference>
<dbReference type="InterPro" id="IPR037185">
    <property type="entry name" value="EmrE-like"/>
</dbReference>
<keyword evidence="8 11" id="KW-1133">Transmembrane helix</keyword>
<feature type="transmembrane region" description="Helical" evidence="11">
    <location>
        <begin position="6"/>
        <end position="22"/>
    </location>
</feature>
<feature type="transmembrane region" description="Helical" evidence="11">
    <location>
        <begin position="248"/>
        <end position="269"/>
    </location>
</feature>
<dbReference type="PANTHER" id="PTHR30561:SF9">
    <property type="entry name" value="4-AMINO-4-DEOXY-L-ARABINOSE-PHOSPHOUNDECAPRENOL FLIPPASE SUBUNIT ARNF-RELATED"/>
    <property type="match status" value="1"/>
</dbReference>
<feature type="transmembrane region" description="Helical" evidence="11">
    <location>
        <begin position="159"/>
        <end position="179"/>
    </location>
</feature>
<dbReference type="PANTHER" id="PTHR30561">
    <property type="entry name" value="SMR FAMILY PROTON-DEPENDENT DRUG EFFLUX TRANSPORTER SUGE"/>
    <property type="match status" value="1"/>
</dbReference>
<evidence type="ECO:0000256" key="6">
    <source>
        <dbReference type="ARBA" id="ARBA00022692"/>
    </source>
</evidence>
<evidence type="ECO:0000256" key="7">
    <source>
        <dbReference type="ARBA" id="ARBA00022985"/>
    </source>
</evidence>
<evidence type="ECO:0000256" key="8">
    <source>
        <dbReference type="ARBA" id="ARBA00022989"/>
    </source>
</evidence>
<evidence type="ECO:0000256" key="1">
    <source>
        <dbReference type="ARBA" id="ARBA00004651"/>
    </source>
</evidence>
<dbReference type="Proteomes" id="UP000277007">
    <property type="component" value="Unassembled WGS sequence"/>
</dbReference>
<keyword evidence="9" id="KW-0443">Lipid metabolism</keyword>
<dbReference type="GO" id="GO:0009103">
    <property type="term" value="P:lipopolysaccharide biosynthetic process"/>
    <property type="evidence" value="ECO:0007669"/>
    <property type="project" value="UniProtKB-KW"/>
</dbReference>
<feature type="transmembrane region" description="Helical" evidence="11">
    <location>
        <begin position="195"/>
        <end position="216"/>
    </location>
</feature>
<dbReference type="GO" id="GO:0009245">
    <property type="term" value="P:lipid A biosynthetic process"/>
    <property type="evidence" value="ECO:0007669"/>
    <property type="project" value="UniProtKB-KW"/>
</dbReference>
<evidence type="ECO:0000259" key="12">
    <source>
        <dbReference type="Pfam" id="PF00892"/>
    </source>
</evidence>
<evidence type="ECO:0000313" key="13">
    <source>
        <dbReference type="EMBL" id="RTR15955.1"/>
    </source>
</evidence>
<feature type="transmembrane region" description="Helical" evidence="11">
    <location>
        <begin position="34"/>
        <end position="51"/>
    </location>
</feature>
<evidence type="ECO:0000256" key="3">
    <source>
        <dbReference type="ARBA" id="ARBA00022516"/>
    </source>
</evidence>
<evidence type="ECO:0000256" key="5">
    <source>
        <dbReference type="ARBA" id="ARBA00022556"/>
    </source>
</evidence>
<dbReference type="Gene3D" id="1.10.3730.20">
    <property type="match status" value="2"/>
</dbReference>
<feature type="domain" description="EamA" evidence="12">
    <location>
        <begin position="167"/>
        <end position="290"/>
    </location>
</feature>
<organism evidence="13 14">
    <name type="scientific">Azospirillum griseum</name>
    <dbReference type="NCBI Taxonomy" id="2496639"/>
    <lineage>
        <taxon>Bacteria</taxon>
        <taxon>Pseudomonadati</taxon>
        <taxon>Pseudomonadota</taxon>
        <taxon>Alphaproteobacteria</taxon>
        <taxon>Rhodospirillales</taxon>
        <taxon>Azospirillaceae</taxon>
        <taxon>Azospirillum</taxon>
    </lineage>
</organism>
<keyword evidence="14" id="KW-1185">Reference proteome</keyword>
<keyword evidence="7" id="KW-0448">Lipopolysaccharide biosynthesis</keyword>
<feature type="transmembrane region" description="Helical" evidence="11">
    <location>
        <begin position="114"/>
        <end position="132"/>
    </location>
</feature>
<comment type="subcellular location">
    <subcellularLocation>
        <location evidence="1">Cell membrane</location>
        <topology evidence="1">Multi-pass membrane protein</topology>
    </subcellularLocation>
</comment>
<gene>
    <name evidence="13" type="ORF">EJ903_21955</name>
</gene>
<feature type="transmembrane region" description="Helical" evidence="11">
    <location>
        <begin position="223"/>
        <end position="242"/>
    </location>
</feature>
<dbReference type="EMBL" id="RXMA01000029">
    <property type="protein sequence ID" value="RTR15955.1"/>
    <property type="molecule type" value="Genomic_DNA"/>
</dbReference>
<evidence type="ECO:0000256" key="9">
    <source>
        <dbReference type="ARBA" id="ARBA00023098"/>
    </source>
</evidence>
<dbReference type="GO" id="GO:0022857">
    <property type="term" value="F:transmembrane transporter activity"/>
    <property type="evidence" value="ECO:0007669"/>
    <property type="project" value="InterPro"/>
</dbReference>
<evidence type="ECO:0000256" key="4">
    <source>
        <dbReference type="ARBA" id="ARBA00022519"/>
    </source>
</evidence>
<feature type="domain" description="EamA" evidence="12">
    <location>
        <begin position="6"/>
        <end position="130"/>
    </location>
</feature>
<evidence type="ECO:0000256" key="10">
    <source>
        <dbReference type="ARBA" id="ARBA00023136"/>
    </source>
</evidence>
<reference evidence="13 14" key="1">
    <citation type="submission" date="2018-12" db="EMBL/GenBank/DDBJ databases">
        <authorList>
            <person name="Yang Y."/>
        </authorList>
    </citation>
    <scope>NUCLEOTIDE SEQUENCE [LARGE SCALE GENOMIC DNA]</scope>
    <source>
        <strain evidence="13 14">L-25-5w-1</strain>
    </source>
</reference>
<keyword evidence="3" id="KW-0444">Lipid biosynthesis</keyword>
<keyword evidence="2" id="KW-1003">Cell membrane</keyword>
<sequence>MPTDALLAVLLGAVLHAGWNTAIKSGTDTRRDTVLVAGGAAVIAALFLPWLGVPTAASLPCLVASACLQLLYFRLVAAAYRCGDMSLAYPLMRGTPPLLIAACSGFLLDEQLSASAWAGTSLVCAGVLTLALSGRPANVQTANAHTANGCPTDGPKPRLVAVLGVPLANAAVIAAYTVIDGVGVRLSGNPPSYTLWVFLLAGIPVVLGGGPGLAVYARTRWPVAVVGGFCVVASYGLALWAMTRAPVATVAALRESSILFALLFAALILRERIGWWRAASGAAIALGAAALRL</sequence>
<dbReference type="InterPro" id="IPR000620">
    <property type="entry name" value="EamA_dom"/>
</dbReference>
<keyword evidence="10 11" id="KW-0472">Membrane</keyword>
<feature type="transmembrane region" description="Helical" evidence="11">
    <location>
        <begin position="87"/>
        <end position="108"/>
    </location>
</feature>
<dbReference type="GO" id="GO:0005886">
    <property type="term" value="C:plasma membrane"/>
    <property type="evidence" value="ECO:0007669"/>
    <property type="project" value="UniProtKB-SubCell"/>
</dbReference>
<protein>
    <submittedName>
        <fullName evidence="13">EamA family transporter</fullName>
    </submittedName>
</protein>
<evidence type="ECO:0000313" key="14">
    <source>
        <dbReference type="Proteomes" id="UP000277007"/>
    </source>
</evidence>
<evidence type="ECO:0000256" key="11">
    <source>
        <dbReference type="SAM" id="Phobius"/>
    </source>
</evidence>
<keyword evidence="4" id="KW-0997">Cell inner membrane</keyword>
<accession>A0A431VBQ0</accession>
<dbReference type="SUPFAM" id="SSF103481">
    <property type="entry name" value="Multidrug resistance efflux transporter EmrE"/>
    <property type="match status" value="2"/>
</dbReference>
<keyword evidence="6 11" id="KW-0812">Transmembrane</keyword>
<comment type="caution">
    <text evidence="13">The sequence shown here is derived from an EMBL/GenBank/DDBJ whole genome shotgun (WGS) entry which is preliminary data.</text>
</comment>
<dbReference type="OrthoDB" id="9783707at2"/>
<name>A0A431VBQ0_9PROT</name>
<proteinExistence type="predicted"/>